<evidence type="ECO:0000313" key="2">
    <source>
        <dbReference type="EMBL" id="RAL11187.1"/>
    </source>
</evidence>
<dbReference type="VEuPathDB" id="FungiDB:BO97DRAFT_454430"/>
<dbReference type="GeneID" id="37203396"/>
<accession>A0A395HTQ0</accession>
<reference evidence="2 3" key="1">
    <citation type="submission" date="2018-02" db="EMBL/GenBank/DDBJ databases">
        <title>The genomes of Aspergillus section Nigri reveals drivers in fungal speciation.</title>
        <authorList>
            <consortium name="DOE Joint Genome Institute"/>
            <person name="Vesth T.C."/>
            <person name="Nybo J."/>
            <person name="Theobald S."/>
            <person name="Brandl J."/>
            <person name="Frisvad J.C."/>
            <person name="Nielsen K.F."/>
            <person name="Lyhne E.K."/>
            <person name="Kogle M.E."/>
            <person name="Kuo A."/>
            <person name="Riley R."/>
            <person name="Clum A."/>
            <person name="Nolan M."/>
            <person name="Lipzen A."/>
            <person name="Salamov A."/>
            <person name="Henrissat B."/>
            <person name="Wiebenga A."/>
            <person name="De vries R.P."/>
            <person name="Grigoriev I.V."/>
            <person name="Mortensen U.H."/>
            <person name="Andersen M.R."/>
            <person name="Baker S.E."/>
        </authorList>
    </citation>
    <scope>NUCLEOTIDE SEQUENCE [LARGE SCALE GENOMIC DNA]</scope>
    <source>
        <strain evidence="2 3">CBS 101889</strain>
    </source>
</reference>
<proteinExistence type="predicted"/>
<dbReference type="STRING" id="1450537.A0A395HTQ0"/>
<evidence type="ECO:0000256" key="1">
    <source>
        <dbReference type="SAM" id="MobiDB-lite"/>
    </source>
</evidence>
<keyword evidence="3" id="KW-1185">Reference proteome</keyword>
<evidence type="ECO:0000313" key="3">
    <source>
        <dbReference type="Proteomes" id="UP000248961"/>
    </source>
</evidence>
<dbReference type="OrthoDB" id="3886018at2759"/>
<dbReference type="AlphaFoldDB" id="A0A395HTQ0"/>
<feature type="region of interest" description="Disordered" evidence="1">
    <location>
        <begin position="354"/>
        <end position="388"/>
    </location>
</feature>
<gene>
    <name evidence="2" type="ORF">BO97DRAFT_454430</name>
</gene>
<sequence length="388" mass="43988">MEDLPTELIENIVGWVEFPDVCALRLTGRNISLKSSTNATCQRFYSSKRLDITQACLEQLVQFTQTGQIGHWLQRLTLHDCAAREPPPSNAADLLSQALANLCDRPGQLSILLRIDRFEKFEESREIASRLFHLTLSALEKSKLPIMALDIFKEGYMHLHGLHCSLAFSDIGNALTRHDRAALVTSFQSCRKLCLSLGHSTIGFDLDRVVRLRLPLELPMTYDGARHNTQSLCDLLSLCPNLEELQLLWEYEEFDETNASEEELHFFNRVGATCSFASLKRCSLRGIRTKETSIMAFFRRLPQLTELILENISCETGTFDGLLLLVSTTMPELDRLWLRCLHDESGSLEFQDEPAHSVWKGRPGSPQRGIRRSGSDARRLVVPSNRRG</sequence>
<protein>
    <submittedName>
        <fullName evidence="2">Uncharacterized protein</fullName>
    </submittedName>
</protein>
<name>A0A395HTQ0_ASPHC</name>
<dbReference type="Proteomes" id="UP000248961">
    <property type="component" value="Unassembled WGS sequence"/>
</dbReference>
<dbReference type="EMBL" id="KZ824290">
    <property type="protein sequence ID" value="RAL11187.1"/>
    <property type="molecule type" value="Genomic_DNA"/>
</dbReference>
<organism evidence="2 3">
    <name type="scientific">Aspergillus homomorphus (strain CBS 101889)</name>
    <dbReference type="NCBI Taxonomy" id="1450537"/>
    <lineage>
        <taxon>Eukaryota</taxon>
        <taxon>Fungi</taxon>
        <taxon>Dikarya</taxon>
        <taxon>Ascomycota</taxon>
        <taxon>Pezizomycotina</taxon>
        <taxon>Eurotiomycetes</taxon>
        <taxon>Eurotiomycetidae</taxon>
        <taxon>Eurotiales</taxon>
        <taxon>Aspergillaceae</taxon>
        <taxon>Aspergillus</taxon>
        <taxon>Aspergillus subgen. Circumdati</taxon>
    </lineage>
</organism>
<dbReference type="RefSeq" id="XP_025550341.1">
    <property type="nucleotide sequence ID" value="XM_025699107.1"/>
</dbReference>